<keyword evidence="11" id="KW-1185">Reference proteome</keyword>
<dbReference type="GO" id="GO:0004401">
    <property type="term" value="F:histidinol-phosphatase activity"/>
    <property type="evidence" value="ECO:0007669"/>
    <property type="project" value="UniProtKB-UniRule"/>
</dbReference>
<comment type="caution">
    <text evidence="10">The sequence shown here is derived from an EMBL/GenBank/DDBJ whole genome shotgun (WGS) entry which is preliminary data.</text>
</comment>
<evidence type="ECO:0000256" key="5">
    <source>
        <dbReference type="ARBA" id="ARBA00022801"/>
    </source>
</evidence>
<dbReference type="Gene3D" id="3.20.20.140">
    <property type="entry name" value="Metal-dependent hydrolases"/>
    <property type="match status" value="1"/>
</dbReference>
<evidence type="ECO:0000313" key="10">
    <source>
        <dbReference type="EMBL" id="KAK4192427.1"/>
    </source>
</evidence>
<dbReference type="NCBIfam" id="TIGR01856">
    <property type="entry name" value="hisJ_fam"/>
    <property type="match status" value="1"/>
</dbReference>
<reference evidence="10" key="2">
    <citation type="submission" date="2023-05" db="EMBL/GenBank/DDBJ databases">
        <authorList>
            <consortium name="Lawrence Berkeley National Laboratory"/>
            <person name="Steindorff A."/>
            <person name="Hensen N."/>
            <person name="Bonometti L."/>
            <person name="Westerberg I."/>
            <person name="Brannstrom I.O."/>
            <person name="Guillou S."/>
            <person name="Cros-Aarteil S."/>
            <person name="Calhoun S."/>
            <person name="Haridas S."/>
            <person name="Kuo A."/>
            <person name="Mondo S."/>
            <person name="Pangilinan J."/>
            <person name="Riley R."/>
            <person name="Labutti K."/>
            <person name="Andreopoulos B."/>
            <person name="Lipzen A."/>
            <person name="Chen C."/>
            <person name="Yanf M."/>
            <person name="Daum C."/>
            <person name="Ng V."/>
            <person name="Clum A."/>
            <person name="Ohm R."/>
            <person name="Martin F."/>
            <person name="Silar P."/>
            <person name="Natvig D."/>
            <person name="Lalanne C."/>
            <person name="Gautier V."/>
            <person name="Ament-Velasquez S.L."/>
            <person name="Kruys A."/>
            <person name="Hutchinson M.I."/>
            <person name="Powell A.J."/>
            <person name="Barry K."/>
            <person name="Miller A.N."/>
            <person name="Grigoriev I.V."/>
            <person name="Debuchy R."/>
            <person name="Gladieux P."/>
            <person name="Thoren M.H."/>
            <person name="Johannesson H."/>
        </authorList>
    </citation>
    <scope>NUCLEOTIDE SEQUENCE</scope>
    <source>
        <strain evidence="10">PSN309</strain>
    </source>
</reference>
<evidence type="ECO:0000259" key="9">
    <source>
        <dbReference type="Pfam" id="PF02811"/>
    </source>
</evidence>
<evidence type="ECO:0000256" key="4">
    <source>
        <dbReference type="ARBA" id="ARBA00022605"/>
    </source>
</evidence>
<comment type="catalytic activity">
    <reaction evidence="7 8">
        <text>L-histidinol phosphate + H2O = L-histidinol + phosphate</text>
        <dbReference type="Rhea" id="RHEA:14465"/>
        <dbReference type="ChEBI" id="CHEBI:15377"/>
        <dbReference type="ChEBI" id="CHEBI:43474"/>
        <dbReference type="ChEBI" id="CHEBI:57699"/>
        <dbReference type="ChEBI" id="CHEBI:57980"/>
        <dbReference type="EC" id="3.1.3.15"/>
    </reaction>
</comment>
<dbReference type="InterPro" id="IPR010140">
    <property type="entry name" value="Histidinol_P_phosphatase_HisJ"/>
</dbReference>
<comment type="pathway">
    <text evidence="1 8">Amino-acid biosynthesis; L-histidine biosynthesis; L-histidine from 5-phospho-alpha-D-ribose 1-diphosphate: step 8/9.</text>
</comment>
<dbReference type="AlphaFoldDB" id="A0AAN7ANB3"/>
<reference evidence="10" key="1">
    <citation type="journal article" date="2023" name="Mol. Phylogenet. Evol.">
        <title>Genome-scale phylogeny and comparative genomics of the fungal order Sordariales.</title>
        <authorList>
            <person name="Hensen N."/>
            <person name="Bonometti L."/>
            <person name="Westerberg I."/>
            <person name="Brannstrom I.O."/>
            <person name="Guillou S."/>
            <person name="Cros-Aarteil S."/>
            <person name="Calhoun S."/>
            <person name="Haridas S."/>
            <person name="Kuo A."/>
            <person name="Mondo S."/>
            <person name="Pangilinan J."/>
            <person name="Riley R."/>
            <person name="LaButti K."/>
            <person name="Andreopoulos B."/>
            <person name="Lipzen A."/>
            <person name="Chen C."/>
            <person name="Yan M."/>
            <person name="Daum C."/>
            <person name="Ng V."/>
            <person name="Clum A."/>
            <person name="Steindorff A."/>
            <person name="Ohm R.A."/>
            <person name="Martin F."/>
            <person name="Silar P."/>
            <person name="Natvig D.O."/>
            <person name="Lalanne C."/>
            <person name="Gautier V."/>
            <person name="Ament-Velasquez S.L."/>
            <person name="Kruys A."/>
            <person name="Hutchinson M.I."/>
            <person name="Powell A.J."/>
            <person name="Barry K."/>
            <person name="Miller A.N."/>
            <person name="Grigoriev I.V."/>
            <person name="Debuchy R."/>
            <person name="Gladieux P."/>
            <person name="Hiltunen Thoren M."/>
            <person name="Johannesson H."/>
        </authorList>
    </citation>
    <scope>NUCLEOTIDE SEQUENCE</scope>
    <source>
        <strain evidence="10">PSN309</strain>
    </source>
</reference>
<dbReference type="Proteomes" id="UP001302126">
    <property type="component" value="Unassembled WGS sequence"/>
</dbReference>
<evidence type="ECO:0000256" key="6">
    <source>
        <dbReference type="ARBA" id="ARBA00023102"/>
    </source>
</evidence>
<comment type="similarity">
    <text evidence="2 8">Belongs to the PHP hydrolase family. HisK subfamily.</text>
</comment>
<evidence type="ECO:0000256" key="3">
    <source>
        <dbReference type="ARBA" id="ARBA00013085"/>
    </source>
</evidence>
<sequence>MAFTMHSHSGQFCPGHAKDSLEDVILHAISVGYKTIGLTEHMPRNSPADLYPEELDDDPEATLSALWPRHDSYLTEARRLQQKYAGHIHILIGFEGEWIRPEYGIMIKALAADATIDYFIGSIHHTVGFPIDFDRAFYENAMNICGGTEDGLFLQYFDEQLEMLNELKPRVVGHFDLIRLFSVDTARELKNVPQIWEKIVRNLKAVKEYGGWLEMNTSGLRKGMAEPYPKREIAEEWLKMGGKFTFSDDSHGVAQVMTNYGRGIEYLESLGVEDVWTLERAPHPGTIGEKATVTEKSVSLKEFRASLKLE</sequence>
<dbReference type="GO" id="GO:0005737">
    <property type="term" value="C:cytoplasm"/>
    <property type="evidence" value="ECO:0007669"/>
    <property type="project" value="TreeGrafter"/>
</dbReference>
<evidence type="ECO:0000256" key="2">
    <source>
        <dbReference type="ARBA" id="ARBA00009152"/>
    </source>
</evidence>
<protein>
    <recommendedName>
        <fullName evidence="3 8">Histidinol-phosphatase</fullName>
        <shortName evidence="8">HolPase</shortName>
        <ecNumber evidence="3 8">3.1.3.15</ecNumber>
    </recommendedName>
</protein>
<proteinExistence type="inferred from homology"/>
<dbReference type="PANTHER" id="PTHR21039:SF0">
    <property type="entry name" value="HISTIDINOL-PHOSPHATASE"/>
    <property type="match status" value="1"/>
</dbReference>
<accession>A0AAN7ANB3</accession>
<keyword evidence="4 8" id="KW-0028">Amino-acid biosynthesis</keyword>
<dbReference type="Pfam" id="PF02811">
    <property type="entry name" value="PHP"/>
    <property type="match status" value="1"/>
</dbReference>
<evidence type="ECO:0000256" key="7">
    <source>
        <dbReference type="ARBA" id="ARBA00049158"/>
    </source>
</evidence>
<keyword evidence="6 8" id="KW-0368">Histidine biosynthesis</keyword>
<dbReference type="GO" id="GO:0000105">
    <property type="term" value="P:L-histidine biosynthetic process"/>
    <property type="evidence" value="ECO:0007669"/>
    <property type="project" value="UniProtKB-UniRule"/>
</dbReference>
<gene>
    <name evidence="10" type="ORF">QBC35DRAFT_222888</name>
</gene>
<keyword evidence="5 8" id="KW-0378">Hydrolase</keyword>
<dbReference type="EMBL" id="MU864354">
    <property type="protein sequence ID" value="KAK4192427.1"/>
    <property type="molecule type" value="Genomic_DNA"/>
</dbReference>
<dbReference type="SUPFAM" id="SSF89550">
    <property type="entry name" value="PHP domain-like"/>
    <property type="match status" value="1"/>
</dbReference>
<evidence type="ECO:0000313" key="11">
    <source>
        <dbReference type="Proteomes" id="UP001302126"/>
    </source>
</evidence>
<dbReference type="FunFam" id="3.20.20.140:FF:000059">
    <property type="entry name" value="Histidinol-phosphatase"/>
    <property type="match status" value="1"/>
</dbReference>
<dbReference type="EC" id="3.1.3.15" evidence="3 8"/>
<evidence type="ECO:0000256" key="1">
    <source>
        <dbReference type="ARBA" id="ARBA00004970"/>
    </source>
</evidence>
<feature type="domain" description="PHP" evidence="9">
    <location>
        <begin position="5"/>
        <end position="218"/>
    </location>
</feature>
<organism evidence="10 11">
    <name type="scientific">Podospora australis</name>
    <dbReference type="NCBI Taxonomy" id="1536484"/>
    <lineage>
        <taxon>Eukaryota</taxon>
        <taxon>Fungi</taxon>
        <taxon>Dikarya</taxon>
        <taxon>Ascomycota</taxon>
        <taxon>Pezizomycotina</taxon>
        <taxon>Sordariomycetes</taxon>
        <taxon>Sordariomycetidae</taxon>
        <taxon>Sordariales</taxon>
        <taxon>Podosporaceae</taxon>
        <taxon>Podospora</taxon>
    </lineage>
</organism>
<dbReference type="CDD" id="cd12110">
    <property type="entry name" value="PHP_HisPPase_Hisj_like"/>
    <property type="match status" value="1"/>
</dbReference>
<dbReference type="InterPro" id="IPR004013">
    <property type="entry name" value="PHP_dom"/>
</dbReference>
<dbReference type="InterPro" id="IPR016195">
    <property type="entry name" value="Pol/histidinol_Pase-like"/>
</dbReference>
<dbReference type="PANTHER" id="PTHR21039">
    <property type="entry name" value="HISTIDINOL PHOSPHATASE-RELATED"/>
    <property type="match status" value="1"/>
</dbReference>
<name>A0AAN7ANB3_9PEZI</name>
<evidence type="ECO:0000256" key="8">
    <source>
        <dbReference type="RuleBase" id="RU366003"/>
    </source>
</evidence>